<comment type="caution">
    <text evidence="2">The sequence shown here is derived from an EMBL/GenBank/DDBJ whole genome shotgun (WGS) entry which is preliminary data.</text>
</comment>
<feature type="compositionally biased region" description="Low complexity" evidence="1">
    <location>
        <begin position="131"/>
        <end position="140"/>
    </location>
</feature>
<proteinExistence type="predicted"/>
<reference evidence="2" key="1">
    <citation type="submission" date="2019-09" db="EMBL/GenBank/DDBJ databases">
        <title>Characterisation of the sponge microbiome using genome-centric metagenomics.</title>
        <authorList>
            <person name="Engelberts J.P."/>
            <person name="Robbins S.J."/>
            <person name="De Goeij J.M."/>
            <person name="Aranda M."/>
            <person name="Bell S.C."/>
            <person name="Webster N.S."/>
        </authorList>
    </citation>
    <scope>NUCLEOTIDE SEQUENCE</scope>
    <source>
        <strain evidence="2">SB0664_bin_27</strain>
    </source>
</reference>
<dbReference type="EMBL" id="VXRG01000150">
    <property type="protein sequence ID" value="MXY95388.1"/>
    <property type="molecule type" value="Genomic_DNA"/>
</dbReference>
<protein>
    <submittedName>
        <fullName evidence="2">Uncharacterized protein</fullName>
    </submittedName>
</protein>
<dbReference type="AlphaFoldDB" id="A0A6B0Z179"/>
<accession>A0A6B0Z179</accession>
<name>A0A6B0Z179_9CHLR</name>
<evidence type="ECO:0000256" key="1">
    <source>
        <dbReference type="SAM" id="MobiDB-lite"/>
    </source>
</evidence>
<organism evidence="2">
    <name type="scientific">Caldilineaceae bacterium SB0664_bin_27</name>
    <dbReference type="NCBI Taxonomy" id="2605260"/>
    <lineage>
        <taxon>Bacteria</taxon>
        <taxon>Bacillati</taxon>
        <taxon>Chloroflexota</taxon>
        <taxon>Caldilineae</taxon>
        <taxon>Caldilineales</taxon>
        <taxon>Caldilineaceae</taxon>
    </lineage>
</organism>
<evidence type="ECO:0000313" key="2">
    <source>
        <dbReference type="EMBL" id="MXY95388.1"/>
    </source>
</evidence>
<feature type="region of interest" description="Disordered" evidence="1">
    <location>
        <begin position="121"/>
        <end position="140"/>
    </location>
</feature>
<sequence>MNLSFSLAFLRRSIWTAIALLLALLLVDGSVPRLVPTHHQIIKSAVALPDFNFLAWELNALSGIVFGGEKSLHDGLDEEAQVRLVLAYFERAKWIGDKEGKLKRLIEEEAPVATDLTEVGTAVPTSGHGQPGTKPAGGAKGAAIHFPEVVETSRELAALRRQQSEDRSIVESVLQRQIQEEIRRAGLGLPGLVWPPVQFVFIEPPLKLTVSPRDRISTVHSRVLQAEYNPGKLEASEHAIEDRTDLSAHISRIGGMAVFPAMVVESRSLDWVLETIAHEWVHHYLFLFPLGLRYASSDDATTLNETVAEIVGAEIAGRLTRRLYDRFRPAAEVSSRSIEDGFCVWCPADIWSQTYELEQSRWERYGRPLPFEFQRAMRETRLHVDTLLEAGLVEAAETYMEGRRQFLVANGYPLRVLNQAYFAFHGSYGTEGAASDPIGPMLQRLRAESDDLAHFMGRVRWFTSLSDLEKSLQTN</sequence>
<gene>
    <name evidence="2" type="ORF">F4Y42_18255</name>
</gene>